<protein>
    <recommendedName>
        <fullName evidence="12 13">DNA primase</fullName>
        <ecNumber evidence="12">2.7.7.101</ecNumber>
    </recommendedName>
</protein>
<dbReference type="Pfam" id="PF13155">
    <property type="entry name" value="Toprim_2"/>
    <property type="match status" value="1"/>
</dbReference>
<dbReference type="Pfam" id="PF01807">
    <property type="entry name" value="Zn_ribbon_DnaG"/>
    <property type="match status" value="1"/>
</dbReference>
<dbReference type="NCBIfam" id="TIGR01391">
    <property type="entry name" value="dnaG"/>
    <property type="match status" value="1"/>
</dbReference>
<evidence type="ECO:0000256" key="7">
    <source>
        <dbReference type="ARBA" id="ARBA00022771"/>
    </source>
</evidence>
<keyword evidence="2 12" id="KW-0639">Primosome</keyword>
<comment type="similarity">
    <text evidence="12 13">Belongs to the DnaG primase family.</text>
</comment>
<evidence type="ECO:0000256" key="10">
    <source>
        <dbReference type="ARBA" id="ARBA00023125"/>
    </source>
</evidence>
<keyword evidence="8 12" id="KW-0862">Zinc</keyword>
<dbReference type="PANTHER" id="PTHR30313">
    <property type="entry name" value="DNA PRIMASE"/>
    <property type="match status" value="1"/>
</dbReference>
<dbReference type="InterPro" id="IPR034151">
    <property type="entry name" value="TOPRIM_DnaG_bac"/>
</dbReference>
<dbReference type="EMBL" id="JACCCU010000003">
    <property type="protein sequence ID" value="NYF92005.1"/>
    <property type="molecule type" value="Genomic_DNA"/>
</dbReference>
<dbReference type="InterPro" id="IPR006295">
    <property type="entry name" value="DNA_primase_DnaG"/>
</dbReference>
<keyword evidence="9" id="KW-0460">Magnesium</keyword>
<dbReference type="GO" id="GO:0006269">
    <property type="term" value="P:DNA replication, synthesis of primer"/>
    <property type="evidence" value="ECO:0007669"/>
    <property type="project" value="UniProtKB-UniRule"/>
</dbReference>
<gene>
    <name evidence="12" type="primary">dnaG</name>
    <name evidence="16" type="ORF">HDF08_004124</name>
</gene>
<keyword evidence="11 12" id="KW-0804">Transcription</keyword>
<dbReference type="AlphaFoldDB" id="A0A852VPM1"/>
<evidence type="ECO:0000256" key="11">
    <source>
        <dbReference type="ARBA" id="ARBA00023163"/>
    </source>
</evidence>
<dbReference type="SUPFAM" id="SSF56731">
    <property type="entry name" value="DNA primase core"/>
    <property type="match status" value="1"/>
</dbReference>
<dbReference type="SUPFAM" id="SSF57783">
    <property type="entry name" value="Zinc beta-ribbon"/>
    <property type="match status" value="1"/>
</dbReference>
<evidence type="ECO:0000256" key="9">
    <source>
        <dbReference type="ARBA" id="ARBA00022842"/>
    </source>
</evidence>
<keyword evidence="10 12" id="KW-0238">DNA-binding</keyword>
<organism evidence="16 17">
    <name type="scientific">Tunturiibacter lichenicola</name>
    <dbReference type="NCBI Taxonomy" id="2051959"/>
    <lineage>
        <taxon>Bacteria</taxon>
        <taxon>Pseudomonadati</taxon>
        <taxon>Acidobacteriota</taxon>
        <taxon>Terriglobia</taxon>
        <taxon>Terriglobales</taxon>
        <taxon>Acidobacteriaceae</taxon>
        <taxon>Tunturiibacter</taxon>
    </lineage>
</organism>
<dbReference type="Proteomes" id="UP000564385">
    <property type="component" value="Unassembled WGS sequence"/>
</dbReference>
<dbReference type="PANTHER" id="PTHR30313:SF2">
    <property type="entry name" value="DNA PRIMASE"/>
    <property type="match status" value="1"/>
</dbReference>
<keyword evidence="1 12" id="KW-0240">DNA-directed RNA polymerase</keyword>
<keyword evidence="5 12" id="KW-0235">DNA replication</keyword>
<evidence type="ECO:0000256" key="4">
    <source>
        <dbReference type="ARBA" id="ARBA00022695"/>
    </source>
</evidence>
<evidence type="ECO:0000313" key="17">
    <source>
        <dbReference type="Proteomes" id="UP000564385"/>
    </source>
</evidence>
<dbReference type="GO" id="GO:0003899">
    <property type="term" value="F:DNA-directed RNA polymerase activity"/>
    <property type="evidence" value="ECO:0007669"/>
    <property type="project" value="UniProtKB-UniRule"/>
</dbReference>
<comment type="domain">
    <text evidence="12">Contains an N-terminal zinc-binding domain, a central core domain that contains the primase activity, and a C-terminal DnaB-binding domain.</text>
</comment>
<dbReference type="EC" id="2.7.7.101" evidence="12"/>
<dbReference type="InterPro" id="IPR006171">
    <property type="entry name" value="TOPRIM_dom"/>
</dbReference>
<evidence type="ECO:0000256" key="3">
    <source>
        <dbReference type="ARBA" id="ARBA00022679"/>
    </source>
</evidence>
<dbReference type="InterPro" id="IPR013264">
    <property type="entry name" value="DNAG_N"/>
</dbReference>
<keyword evidence="6 12" id="KW-0479">Metal-binding</keyword>
<dbReference type="SMART" id="SM00493">
    <property type="entry name" value="TOPRIM"/>
    <property type="match status" value="1"/>
</dbReference>
<keyword evidence="7 12" id="KW-0863">Zinc-finger</keyword>
<comment type="function">
    <text evidence="12 13">RNA polymerase that catalyzes the synthesis of short RNA molecules used as primers for DNA polymerase during DNA replication.</text>
</comment>
<evidence type="ECO:0000256" key="12">
    <source>
        <dbReference type="HAMAP-Rule" id="MF_00974"/>
    </source>
</evidence>
<evidence type="ECO:0000256" key="13">
    <source>
        <dbReference type="PIRNR" id="PIRNR002811"/>
    </source>
</evidence>
<evidence type="ECO:0000256" key="5">
    <source>
        <dbReference type="ARBA" id="ARBA00022705"/>
    </source>
</evidence>
<dbReference type="CDD" id="cd03364">
    <property type="entry name" value="TOPRIM_DnaG_primases"/>
    <property type="match status" value="1"/>
</dbReference>
<feature type="zinc finger region" description="CHC2-type" evidence="12 14">
    <location>
        <begin position="37"/>
        <end position="61"/>
    </location>
</feature>
<accession>A0A852VPM1</accession>
<dbReference type="Pfam" id="PF08275">
    <property type="entry name" value="DNAG_N"/>
    <property type="match status" value="1"/>
</dbReference>
<dbReference type="HAMAP" id="MF_00974">
    <property type="entry name" value="DNA_primase_DnaG"/>
    <property type="match status" value="1"/>
</dbReference>
<dbReference type="GO" id="GO:0008270">
    <property type="term" value="F:zinc ion binding"/>
    <property type="evidence" value="ECO:0007669"/>
    <property type="project" value="UniProtKB-UniRule"/>
</dbReference>
<evidence type="ECO:0000256" key="8">
    <source>
        <dbReference type="ARBA" id="ARBA00022833"/>
    </source>
</evidence>
<comment type="caution">
    <text evidence="16">The sequence shown here is derived from an EMBL/GenBank/DDBJ whole genome shotgun (WGS) entry which is preliminary data.</text>
</comment>
<dbReference type="Pfam" id="PF10410">
    <property type="entry name" value="DnaB_bind"/>
    <property type="match status" value="1"/>
</dbReference>
<dbReference type="InterPro" id="IPR037068">
    <property type="entry name" value="DNA_primase_core_N_sf"/>
</dbReference>
<dbReference type="InterPro" id="IPR036977">
    <property type="entry name" value="DNA_primase_Znf_CHC2"/>
</dbReference>
<keyword evidence="3 12" id="KW-0808">Transferase</keyword>
<dbReference type="GO" id="GO:0003677">
    <property type="term" value="F:DNA binding"/>
    <property type="evidence" value="ECO:0007669"/>
    <property type="project" value="UniProtKB-KW"/>
</dbReference>
<evidence type="ECO:0000259" key="15">
    <source>
        <dbReference type="PROSITE" id="PS50880"/>
    </source>
</evidence>
<dbReference type="SMART" id="SM00400">
    <property type="entry name" value="ZnF_CHCC"/>
    <property type="match status" value="1"/>
</dbReference>
<evidence type="ECO:0000313" key="16">
    <source>
        <dbReference type="EMBL" id="NYF92005.1"/>
    </source>
</evidence>
<evidence type="ECO:0000256" key="6">
    <source>
        <dbReference type="ARBA" id="ARBA00022723"/>
    </source>
</evidence>
<evidence type="ECO:0000256" key="14">
    <source>
        <dbReference type="PIRSR" id="PIRSR002811-1"/>
    </source>
</evidence>
<keyword evidence="4 12" id="KW-0548">Nucleotidyltransferase</keyword>
<dbReference type="GO" id="GO:0000428">
    <property type="term" value="C:DNA-directed RNA polymerase complex"/>
    <property type="evidence" value="ECO:0007669"/>
    <property type="project" value="UniProtKB-KW"/>
</dbReference>
<sequence length="597" mass="66804">MSDNFAQTVKQQADIVRIIGDYLKLRKSGAQNYTGLCPFHKEKTGSFSVNAVHGYFYCFGCHEKGDVFTFVMKLENISFPEAIRVVATKCGIPLPKREFSSPEEAREAGIRRQLVDIHEAATQYFEAALKAPEAARAREYLTGRGVTAETIAKFRIGFAPDDFNHMRNALKPHFSEEVMQASGLFKSKEQADGSQGQLYAGFRKRVMFPIANEQGKTIAFTARALDAQDEKGRDIAKYVNSPETALYSKGQVLFNLDKAKAEIRSLGFALLVEGQMDCISVYMAGIKGVLATSGTAFTEMQIRLLSRFTKRVIVNFDPDTAGTAATEKSIALLTEEDFEVKVVTLEGGLDPDRYIREHGIQQYMAALRSAKRHSDYLIDRAREQFPGRTSDAKVKALNFLLPHIRRMPNRIQRDEFAADAAQKLFIDSAILRQELKQAAAQRVESVRSHAHDPASETERVLLRALVLPEGDPARTLAAEQLTQHPEWYESLPSAALLESLANAPVPSNPLDAAPDEPSRILLARTLQDTEDSDSAPANAQSMTERVENTLETLKYRQLERHQRELRSLIAEADRRGDHEMLANLTAEKIQIDRRLKE</sequence>
<dbReference type="PIRSF" id="PIRSF002811">
    <property type="entry name" value="DnaG"/>
    <property type="match status" value="1"/>
</dbReference>
<dbReference type="Gene3D" id="3.40.1360.10">
    <property type="match status" value="1"/>
</dbReference>
<dbReference type="Gene3D" id="3.90.980.10">
    <property type="entry name" value="DNA primase, catalytic core, N-terminal domain"/>
    <property type="match status" value="1"/>
</dbReference>
<proteinExistence type="inferred from homology"/>
<dbReference type="GO" id="GO:0005737">
    <property type="term" value="C:cytoplasm"/>
    <property type="evidence" value="ECO:0007669"/>
    <property type="project" value="TreeGrafter"/>
</dbReference>
<comment type="subunit">
    <text evidence="12">Monomer. Interacts with DnaB.</text>
</comment>
<dbReference type="InterPro" id="IPR002694">
    <property type="entry name" value="Znf_CHC2"/>
</dbReference>
<dbReference type="InterPro" id="IPR030846">
    <property type="entry name" value="DnaG_bac"/>
</dbReference>
<evidence type="ECO:0000256" key="1">
    <source>
        <dbReference type="ARBA" id="ARBA00022478"/>
    </source>
</evidence>
<dbReference type="FunFam" id="3.90.580.10:FF:000001">
    <property type="entry name" value="DNA primase"/>
    <property type="match status" value="1"/>
</dbReference>
<dbReference type="PROSITE" id="PS50880">
    <property type="entry name" value="TOPRIM"/>
    <property type="match status" value="1"/>
</dbReference>
<dbReference type="InterPro" id="IPR019475">
    <property type="entry name" value="DNA_primase_DnaB-bd"/>
</dbReference>
<reference evidence="16 17" key="1">
    <citation type="submission" date="2020-07" db="EMBL/GenBank/DDBJ databases">
        <title>Genomic Encyclopedia of Type Strains, Phase IV (KMG-V): Genome sequencing to study the core and pangenomes of soil and plant-associated prokaryotes.</title>
        <authorList>
            <person name="Whitman W."/>
        </authorList>
    </citation>
    <scope>NUCLEOTIDE SEQUENCE [LARGE SCALE GENOMIC DNA]</scope>
    <source>
        <strain evidence="16 17">M8UP22</strain>
    </source>
</reference>
<comment type="cofactor">
    <cofactor evidence="12 13 14">
        <name>Zn(2+)</name>
        <dbReference type="ChEBI" id="CHEBI:29105"/>
    </cofactor>
    <text evidence="12 13 14">Binds 1 zinc ion per monomer.</text>
</comment>
<evidence type="ECO:0000256" key="2">
    <source>
        <dbReference type="ARBA" id="ARBA00022515"/>
    </source>
</evidence>
<name>A0A852VPM1_9BACT</name>
<comment type="catalytic activity">
    <reaction evidence="12">
        <text>ssDNA + n NTP = ssDNA/pppN(pN)n-1 hybrid + (n-1) diphosphate.</text>
        <dbReference type="EC" id="2.7.7.101"/>
    </reaction>
</comment>
<dbReference type="Gene3D" id="3.90.580.10">
    <property type="entry name" value="Zinc finger, CHC2-type domain"/>
    <property type="match status" value="1"/>
</dbReference>
<dbReference type="InterPro" id="IPR050219">
    <property type="entry name" value="DnaG_primase"/>
</dbReference>
<feature type="domain" description="Toprim" evidence="15">
    <location>
        <begin position="267"/>
        <end position="348"/>
    </location>
</feature>
<dbReference type="GO" id="GO:1990077">
    <property type="term" value="C:primosome complex"/>
    <property type="evidence" value="ECO:0007669"/>
    <property type="project" value="UniProtKB-KW"/>
</dbReference>